<reference evidence="1" key="2">
    <citation type="journal article" date="2015" name="Fish Shellfish Immunol.">
        <title>Early steps in the European eel (Anguilla anguilla)-Vibrio vulnificus interaction in the gills: Role of the RtxA13 toxin.</title>
        <authorList>
            <person name="Callol A."/>
            <person name="Pajuelo D."/>
            <person name="Ebbesson L."/>
            <person name="Teles M."/>
            <person name="MacKenzie S."/>
            <person name="Amaro C."/>
        </authorList>
    </citation>
    <scope>NUCLEOTIDE SEQUENCE</scope>
</reference>
<organism evidence="1">
    <name type="scientific">Anguilla anguilla</name>
    <name type="common">European freshwater eel</name>
    <name type="synonym">Muraena anguilla</name>
    <dbReference type="NCBI Taxonomy" id="7936"/>
    <lineage>
        <taxon>Eukaryota</taxon>
        <taxon>Metazoa</taxon>
        <taxon>Chordata</taxon>
        <taxon>Craniata</taxon>
        <taxon>Vertebrata</taxon>
        <taxon>Euteleostomi</taxon>
        <taxon>Actinopterygii</taxon>
        <taxon>Neopterygii</taxon>
        <taxon>Teleostei</taxon>
        <taxon>Anguilliformes</taxon>
        <taxon>Anguillidae</taxon>
        <taxon>Anguilla</taxon>
    </lineage>
</organism>
<dbReference type="AlphaFoldDB" id="A0A0E9RVZ7"/>
<proteinExistence type="predicted"/>
<name>A0A0E9RVZ7_ANGAN</name>
<accession>A0A0E9RVZ7</accession>
<evidence type="ECO:0000313" key="1">
    <source>
        <dbReference type="EMBL" id="JAH33017.1"/>
    </source>
</evidence>
<sequence length="35" mass="3918">MAVTLTAEIFYIVTQYSNVDTRANLTAENQIVISQ</sequence>
<reference evidence="1" key="1">
    <citation type="submission" date="2014-11" db="EMBL/GenBank/DDBJ databases">
        <authorList>
            <person name="Amaro Gonzalez C."/>
        </authorList>
    </citation>
    <scope>NUCLEOTIDE SEQUENCE</scope>
</reference>
<protein>
    <submittedName>
        <fullName evidence="1">Uncharacterized protein</fullName>
    </submittedName>
</protein>
<dbReference type="EMBL" id="GBXM01075560">
    <property type="protein sequence ID" value="JAH33017.1"/>
    <property type="molecule type" value="Transcribed_RNA"/>
</dbReference>